<dbReference type="Pfam" id="PF07992">
    <property type="entry name" value="Pyr_redox_2"/>
    <property type="match status" value="1"/>
</dbReference>
<evidence type="ECO:0000256" key="3">
    <source>
        <dbReference type="ARBA" id="ARBA00022630"/>
    </source>
</evidence>
<evidence type="ECO:0000256" key="2">
    <source>
        <dbReference type="ARBA" id="ARBA00013223"/>
    </source>
</evidence>
<protein>
    <recommendedName>
        <fullName evidence="2">ferredoxin--NADP(+) reductase</fullName>
        <ecNumber evidence="2">1.18.1.2</ecNumber>
    </recommendedName>
</protein>
<dbReference type="EC" id="1.18.1.2" evidence="2"/>
<dbReference type="PRINTS" id="PR00419">
    <property type="entry name" value="ADXRDTASE"/>
</dbReference>
<evidence type="ECO:0000313" key="12">
    <source>
        <dbReference type="EMBL" id="MEE2059450.1"/>
    </source>
</evidence>
<dbReference type="Gene3D" id="3.30.70.20">
    <property type="match status" value="1"/>
</dbReference>
<name>A0ABU7LD13_9NOCA</name>
<evidence type="ECO:0000256" key="7">
    <source>
        <dbReference type="ARBA" id="ARBA00023002"/>
    </source>
</evidence>
<keyword evidence="7" id="KW-0560">Oxidoreductase</keyword>
<accession>A0ABU7LD13</accession>
<keyword evidence="8" id="KW-0408">Iron</keyword>
<evidence type="ECO:0000256" key="8">
    <source>
        <dbReference type="ARBA" id="ARBA00023004"/>
    </source>
</evidence>
<dbReference type="SUPFAM" id="SSF54862">
    <property type="entry name" value="4Fe-4S ferredoxins"/>
    <property type="match status" value="1"/>
</dbReference>
<evidence type="ECO:0000259" key="11">
    <source>
        <dbReference type="PROSITE" id="PS51379"/>
    </source>
</evidence>
<sequence>MAYVITQTCCNDASCVAVCPVNCIHPTPEEREFGAAEMLHIDPQTCIDCGACADACPVEAILPDDKLEPSQARFLEINADYYRTHPMPDGWNPLVPTPAAPRDRGTLRVAVVGAGPAACYAAQELLERSDVEVEMFDRLPTPFGLVRAGVAPDHPGTKSVTESFEWSFRREAFALHLDTEIGRDLTHAELLDHHHAVVYAVGASSDRRLGIPGEDLAGSHAATEFVAWYNGHPDYADRTFDLSGERAVIVGNGNVAIDVARILTMDVDELAHTDIADHALEALRHSKIREVVLLGRRGPAQAAYSNPEFLALGDLSGVDVVIDESDLDLDEASERAVAGDPAVAMRVQLAREYAAREVREGNRRIVFRYHAVPDEVLGENRVDGIRVARTELVENSEGALVALATDDVDDVDAGLVLRSIGYRGVPVPGLPFDDRRAVVPNTEGRVETGVYVTGWIKRGPSGVIGTNKGCAKETVAALLADFDSGRLTQPKGDRRSLGKLLAARRPDRVDLDGWRAIDAAERAAGRASDRPRIKITNRAALVELGRRRRRLPLIGAVRR</sequence>
<evidence type="ECO:0000313" key="13">
    <source>
        <dbReference type="Proteomes" id="UP001336020"/>
    </source>
</evidence>
<dbReference type="PROSITE" id="PS00198">
    <property type="entry name" value="4FE4S_FER_1"/>
    <property type="match status" value="1"/>
</dbReference>
<evidence type="ECO:0000256" key="6">
    <source>
        <dbReference type="ARBA" id="ARBA00022857"/>
    </source>
</evidence>
<comment type="caution">
    <text evidence="12">The sequence shown here is derived from an EMBL/GenBank/DDBJ whole genome shotgun (WGS) entry which is preliminary data.</text>
</comment>
<dbReference type="InterPro" id="IPR017896">
    <property type="entry name" value="4Fe4S_Fe-S-bd"/>
</dbReference>
<dbReference type="CDD" id="cd04410">
    <property type="entry name" value="DMSOR_beta-like"/>
    <property type="match status" value="1"/>
</dbReference>
<comment type="cofactor">
    <cofactor evidence="1">
        <name>FAD</name>
        <dbReference type="ChEBI" id="CHEBI:57692"/>
    </cofactor>
</comment>
<evidence type="ECO:0000256" key="10">
    <source>
        <dbReference type="ARBA" id="ARBA00047776"/>
    </source>
</evidence>
<dbReference type="Proteomes" id="UP001336020">
    <property type="component" value="Unassembled WGS sequence"/>
</dbReference>
<dbReference type="PANTHER" id="PTHR48467">
    <property type="entry name" value="GLUTAMATE SYNTHASE 1 [NADH], CHLOROPLASTIC-LIKE"/>
    <property type="match status" value="1"/>
</dbReference>
<dbReference type="Pfam" id="PF00037">
    <property type="entry name" value="Fer4"/>
    <property type="match status" value="1"/>
</dbReference>
<gene>
    <name evidence="12" type="ORF">Q7514_18195</name>
</gene>
<dbReference type="Gene3D" id="3.40.50.720">
    <property type="entry name" value="NAD(P)-binding Rossmann-like Domain"/>
    <property type="match status" value="1"/>
</dbReference>
<dbReference type="InterPro" id="IPR017900">
    <property type="entry name" value="4Fe4S_Fe_S_CS"/>
</dbReference>
<dbReference type="PANTHER" id="PTHR48467:SF1">
    <property type="entry name" value="GLUTAMATE SYNTHASE 1 [NADH], CHLOROPLASTIC-LIKE"/>
    <property type="match status" value="1"/>
</dbReference>
<feature type="domain" description="4Fe-4S ferredoxin-type" evidence="11">
    <location>
        <begin position="37"/>
        <end position="66"/>
    </location>
</feature>
<keyword evidence="5" id="KW-0274">FAD</keyword>
<dbReference type="SUPFAM" id="SSF51971">
    <property type="entry name" value="Nucleotide-binding domain"/>
    <property type="match status" value="1"/>
</dbReference>
<dbReference type="Gene3D" id="3.50.50.60">
    <property type="entry name" value="FAD/NAD(P)-binding domain"/>
    <property type="match status" value="1"/>
</dbReference>
<dbReference type="InterPro" id="IPR036188">
    <property type="entry name" value="FAD/NAD-bd_sf"/>
</dbReference>
<evidence type="ECO:0000256" key="1">
    <source>
        <dbReference type="ARBA" id="ARBA00001974"/>
    </source>
</evidence>
<proteinExistence type="predicted"/>
<evidence type="ECO:0000256" key="5">
    <source>
        <dbReference type="ARBA" id="ARBA00022827"/>
    </source>
</evidence>
<feature type="domain" description="4Fe-4S ferredoxin-type" evidence="11">
    <location>
        <begin position="1"/>
        <end position="29"/>
    </location>
</feature>
<dbReference type="PROSITE" id="PS51379">
    <property type="entry name" value="4FE4S_FER_2"/>
    <property type="match status" value="2"/>
</dbReference>
<comment type="catalytic activity">
    <reaction evidence="10">
        <text>2 reduced [2Fe-2S]-[ferredoxin] + NADP(+) + H(+) = 2 oxidized [2Fe-2S]-[ferredoxin] + NADPH</text>
        <dbReference type="Rhea" id="RHEA:20125"/>
        <dbReference type="Rhea" id="RHEA-COMP:10000"/>
        <dbReference type="Rhea" id="RHEA-COMP:10001"/>
        <dbReference type="ChEBI" id="CHEBI:15378"/>
        <dbReference type="ChEBI" id="CHEBI:33737"/>
        <dbReference type="ChEBI" id="CHEBI:33738"/>
        <dbReference type="ChEBI" id="CHEBI:57783"/>
        <dbReference type="ChEBI" id="CHEBI:58349"/>
        <dbReference type="EC" id="1.18.1.2"/>
    </reaction>
</comment>
<organism evidence="12 13">
    <name type="scientific">Rhodococcus artemisiae</name>
    <dbReference type="NCBI Taxonomy" id="714159"/>
    <lineage>
        <taxon>Bacteria</taxon>
        <taxon>Bacillati</taxon>
        <taxon>Actinomycetota</taxon>
        <taxon>Actinomycetes</taxon>
        <taxon>Mycobacteriales</taxon>
        <taxon>Nocardiaceae</taxon>
        <taxon>Rhodococcus</taxon>
    </lineage>
</organism>
<keyword evidence="6" id="KW-0521">NADP</keyword>
<keyword evidence="13" id="KW-1185">Reference proteome</keyword>
<keyword evidence="4" id="KW-0479">Metal-binding</keyword>
<evidence type="ECO:0000256" key="4">
    <source>
        <dbReference type="ARBA" id="ARBA00022723"/>
    </source>
</evidence>
<keyword evidence="3" id="KW-0285">Flavoprotein</keyword>
<dbReference type="EMBL" id="JAUTXY010000008">
    <property type="protein sequence ID" value="MEE2059450.1"/>
    <property type="molecule type" value="Genomic_DNA"/>
</dbReference>
<evidence type="ECO:0000256" key="9">
    <source>
        <dbReference type="ARBA" id="ARBA00023014"/>
    </source>
</evidence>
<reference evidence="12 13" key="1">
    <citation type="submission" date="2023-07" db="EMBL/GenBank/DDBJ databases">
        <authorList>
            <person name="Girao M."/>
            <person name="Carvalho M.F."/>
        </authorList>
    </citation>
    <scope>NUCLEOTIDE SEQUENCE [LARGE SCALE GENOMIC DNA]</scope>
    <source>
        <strain evidence="12 13">YIM65754</strain>
    </source>
</reference>
<dbReference type="InterPro" id="IPR023753">
    <property type="entry name" value="FAD/NAD-binding_dom"/>
</dbReference>
<dbReference type="InterPro" id="IPR055275">
    <property type="entry name" value="Ferredox_Rdtase"/>
</dbReference>
<dbReference type="RefSeq" id="WP_330134761.1">
    <property type="nucleotide sequence ID" value="NZ_JAUTXY010000008.1"/>
</dbReference>
<keyword evidence="9" id="KW-0411">Iron-sulfur</keyword>